<evidence type="ECO:0000256" key="2">
    <source>
        <dbReference type="ARBA" id="ARBA00005417"/>
    </source>
</evidence>
<protein>
    <submittedName>
        <fullName evidence="9">Oligopeptide transport system ATP-binding protein</fullName>
    </submittedName>
</protein>
<comment type="subcellular location">
    <subcellularLocation>
        <location evidence="1">Cell inner membrane</location>
        <topology evidence="1">Peripheral membrane protein</topology>
    </subcellularLocation>
</comment>
<dbReference type="AlphaFoldDB" id="A0A562MH12"/>
<dbReference type="PANTHER" id="PTHR43297:SF2">
    <property type="entry name" value="DIPEPTIDE TRANSPORT ATP-BINDING PROTEIN DPPD"/>
    <property type="match status" value="1"/>
</dbReference>
<dbReference type="GO" id="GO:0016887">
    <property type="term" value="F:ATP hydrolysis activity"/>
    <property type="evidence" value="ECO:0007669"/>
    <property type="project" value="InterPro"/>
</dbReference>
<evidence type="ECO:0000256" key="6">
    <source>
        <dbReference type="ARBA" id="ARBA00022840"/>
    </source>
</evidence>
<evidence type="ECO:0000313" key="9">
    <source>
        <dbReference type="EMBL" id="TWI19176.1"/>
    </source>
</evidence>
<dbReference type="GO" id="GO:0005524">
    <property type="term" value="F:ATP binding"/>
    <property type="evidence" value="ECO:0007669"/>
    <property type="project" value="UniProtKB-KW"/>
</dbReference>
<dbReference type="GO" id="GO:0005886">
    <property type="term" value="C:plasma membrane"/>
    <property type="evidence" value="ECO:0007669"/>
    <property type="project" value="UniProtKB-SubCell"/>
</dbReference>
<comment type="similarity">
    <text evidence="2">Belongs to the ABC transporter superfamily.</text>
</comment>
<dbReference type="InterPro" id="IPR003439">
    <property type="entry name" value="ABC_transporter-like_ATP-bd"/>
</dbReference>
<evidence type="ECO:0000256" key="3">
    <source>
        <dbReference type="ARBA" id="ARBA00022448"/>
    </source>
</evidence>
<dbReference type="Proteomes" id="UP000317122">
    <property type="component" value="Unassembled WGS sequence"/>
</dbReference>
<dbReference type="PANTHER" id="PTHR43297">
    <property type="entry name" value="OLIGOPEPTIDE TRANSPORT ATP-BINDING PROTEIN APPD"/>
    <property type="match status" value="1"/>
</dbReference>
<keyword evidence="7" id="KW-0472">Membrane</keyword>
<dbReference type="InterPro" id="IPR003593">
    <property type="entry name" value="AAA+_ATPase"/>
</dbReference>
<dbReference type="SUPFAM" id="SSF52540">
    <property type="entry name" value="P-loop containing nucleoside triphosphate hydrolases"/>
    <property type="match status" value="1"/>
</dbReference>
<keyword evidence="4" id="KW-1003">Cell membrane</keyword>
<evidence type="ECO:0000256" key="1">
    <source>
        <dbReference type="ARBA" id="ARBA00004417"/>
    </source>
</evidence>
<dbReference type="RefSeq" id="WP_208760290.1">
    <property type="nucleotide sequence ID" value="NZ_BSPF01000038.1"/>
</dbReference>
<keyword evidence="5" id="KW-0547">Nucleotide-binding</keyword>
<dbReference type="PROSITE" id="PS50893">
    <property type="entry name" value="ABC_TRANSPORTER_2"/>
    <property type="match status" value="1"/>
</dbReference>
<organism evidence="9 10">
    <name type="scientific">Mesorhizobium tianshanense</name>
    <dbReference type="NCBI Taxonomy" id="39844"/>
    <lineage>
        <taxon>Bacteria</taxon>
        <taxon>Pseudomonadati</taxon>
        <taxon>Pseudomonadota</taxon>
        <taxon>Alphaproteobacteria</taxon>
        <taxon>Hyphomicrobiales</taxon>
        <taxon>Phyllobacteriaceae</taxon>
        <taxon>Mesorhizobium</taxon>
    </lineage>
</organism>
<keyword evidence="10" id="KW-1185">Reference proteome</keyword>
<evidence type="ECO:0000256" key="7">
    <source>
        <dbReference type="ARBA" id="ARBA00023136"/>
    </source>
</evidence>
<dbReference type="Gene3D" id="3.40.50.300">
    <property type="entry name" value="P-loop containing nucleotide triphosphate hydrolases"/>
    <property type="match status" value="1"/>
</dbReference>
<reference evidence="9 10" key="1">
    <citation type="journal article" date="2015" name="Stand. Genomic Sci.">
        <title>Genomic Encyclopedia of Bacterial and Archaeal Type Strains, Phase III: the genomes of soil and plant-associated and newly described type strains.</title>
        <authorList>
            <person name="Whitman W.B."/>
            <person name="Woyke T."/>
            <person name="Klenk H.P."/>
            <person name="Zhou Y."/>
            <person name="Lilburn T.G."/>
            <person name="Beck B.J."/>
            <person name="De Vos P."/>
            <person name="Vandamme P."/>
            <person name="Eisen J.A."/>
            <person name="Garrity G."/>
            <person name="Hugenholtz P."/>
            <person name="Kyrpides N.C."/>
        </authorList>
    </citation>
    <scope>NUCLEOTIDE SEQUENCE [LARGE SCALE GENOMIC DNA]</scope>
    <source>
        <strain evidence="9 10">CGMCC 1.2546</strain>
    </source>
</reference>
<gene>
    <name evidence="9" type="ORF">IQ26_07182</name>
</gene>
<proteinExistence type="inferred from homology"/>
<evidence type="ECO:0000259" key="8">
    <source>
        <dbReference type="PROSITE" id="PS50893"/>
    </source>
</evidence>
<dbReference type="GO" id="GO:0055085">
    <property type="term" value="P:transmembrane transport"/>
    <property type="evidence" value="ECO:0007669"/>
    <property type="project" value="UniProtKB-ARBA"/>
</dbReference>
<dbReference type="InterPro" id="IPR013563">
    <property type="entry name" value="Oligopep_ABC_C"/>
</dbReference>
<dbReference type="InterPro" id="IPR050388">
    <property type="entry name" value="ABC_Ni/Peptide_Import"/>
</dbReference>
<feature type="domain" description="ABC transporter" evidence="8">
    <location>
        <begin position="33"/>
        <end position="282"/>
    </location>
</feature>
<comment type="caution">
    <text evidence="9">The sequence shown here is derived from an EMBL/GenBank/DDBJ whole genome shotgun (WGS) entry which is preliminary data.</text>
</comment>
<dbReference type="FunFam" id="3.40.50.300:FF:000016">
    <property type="entry name" value="Oligopeptide ABC transporter ATP-binding component"/>
    <property type="match status" value="1"/>
</dbReference>
<dbReference type="Pfam" id="PF08352">
    <property type="entry name" value="oligo_HPY"/>
    <property type="match status" value="1"/>
</dbReference>
<keyword evidence="6 9" id="KW-0067">ATP-binding</keyword>
<dbReference type="EMBL" id="VLKT01000086">
    <property type="protein sequence ID" value="TWI19176.1"/>
    <property type="molecule type" value="Genomic_DNA"/>
</dbReference>
<evidence type="ECO:0000313" key="10">
    <source>
        <dbReference type="Proteomes" id="UP000317122"/>
    </source>
</evidence>
<dbReference type="GO" id="GO:0015833">
    <property type="term" value="P:peptide transport"/>
    <property type="evidence" value="ECO:0007669"/>
    <property type="project" value="InterPro"/>
</dbReference>
<dbReference type="SMART" id="SM00382">
    <property type="entry name" value="AAA"/>
    <property type="match status" value="1"/>
</dbReference>
<keyword evidence="3" id="KW-0813">Transport</keyword>
<dbReference type="InterPro" id="IPR027417">
    <property type="entry name" value="P-loop_NTPase"/>
</dbReference>
<name>A0A562MH12_9HYPH</name>
<sequence length="351" mass="37761">MSLIELSFEENGRVLRGIAAPTPSATPYGNDLLRIENFSVRLPGRHGPIHAVRGISLSVRVGECLGIVGESGCGKSTLCSAVLSLLPDNAQIEGQIHFNGLDVQRLSSEKLARLRGREIAMIFQDPMGSLNPVRRVGTQIADKLMVHKGLSRTTALAEAVRLLDLVRMPAARGRLNDYPHELSGGMCQRTMIAMALSCQPKLLIADEPTTALDVTIQAQILTLLSDLRRELGMAIILVSHDLGVIAQTSDRIAVMYSGEIVEEAATETVLDRPRHPYTRGLIDASPDINRVADTLVTIPGSVASLSEAPVGCAFEPRCQAAQHKCRKVAPHRTTTSSGAVIACHFPLGMSE</sequence>
<accession>A0A562MH12</accession>
<evidence type="ECO:0000256" key="4">
    <source>
        <dbReference type="ARBA" id="ARBA00022475"/>
    </source>
</evidence>
<dbReference type="NCBIfam" id="TIGR01727">
    <property type="entry name" value="oligo_HPY"/>
    <property type="match status" value="1"/>
</dbReference>
<dbReference type="CDD" id="cd03257">
    <property type="entry name" value="ABC_NikE_OppD_transporters"/>
    <property type="match status" value="1"/>
</dbReference>
<evidence type="ECO:0000256" key="5">
    <source>
        <dbReference type="ARBA" id="ARBA00022741"/>
    </source>
</evidence>
<dbReference type="Pfam" id="PF00005">
    <property type="entry name" value="ABC_tran"/>
    <property type="match status" value="1"/>
</dbReference>